<feature type="transmembrane region" description="Helical" evidence="7">
    <location>
        <begin position="261"/>
        <end position="286"/>
    </location>
</feature>
<dbReference type="SUPFAM" id="SSF103473">
    <property type="entry name" value="MFS general substrate transporter"/>
    <property type="match status" value="1"/>
</dbReference>
<dbReference type="InterPro" id="IPR020846">
    <property type="entry name" value="MFS_dom"/>
</dbReference>
<comment type="caution">
    <text evidence="9">The sequence shown here is derived from an EMBL/GenBank/DDBJ whole genome shotgun (WGS) entry which is preliminary data.</text>
</comment>
<keyword evidence="4 7" id="KW-1133">Transmembrane helix</keyword>
<dbReference type="Gene3D" id="1.20.1720.10">
    <property type="entry name" value="Multidrug resistance protein D"/>
    <property type="match status" value="1"/>
</dbReference>
<feature type="region of interest" description="Disordered" evidence="6">
    <location>
        <begin position="1"/>
        <end position="36"/>
    </location>
</feature>
<feature type="transmembrane region" description="Helical" evidence="7">
    <location>
        <begin position="343"/>
        <end position="364"/>
    </location>
</feature>
<evidence type="ECO:0000313" key="10">
    <source>
        <dbReference type="Proteomes" id="UP000243081"/>
    </source>
</evidence>
<dbReference type="OrthoDB" id="10021397at2759"/>
<dbReference type="FunFam" id="1.20.1720.10:FF:000014">
    <property type="entry name" value="MFS drug transporter, putative"/>
    <property type="match status" value="1"/>
</dbReference>
<evidence type="ECO:0000256" key="1">
    <source>
        <dbReference type="ARBA" id="ARBA00004141"/>
    </source>
</evidence>
<dbReference type="PROSITE" id="PS50850">
    <property type="entry name" value="MFS"/>
    <property type="match status" value="1"/>
</dbReference>
<feature type="transmembrane region" description="Helical" evidence="7">
    <location>
        <begin position="202"/>
        <end position="222"/>
    </location>
</feature>
<dbReference type="Gene3D" id="1.20.1250.20">
    <property type="entry name" value="MFS general substrate transporter like domains"/>
    <property type="match status" value="1"/>
</dbReference>
<dbReference type="PRINTS" id="PR01036">
    <property type="entry name" value="TCRTETB"/>
</dbReference>
<keyword evidence="10" id="KW-1185">Reference proteome</keyword>
<dbReference type="InterPro" id="IPR036259">
    <property type="entry name" value="MFS_trans_sf"/>
</dbReference>
<feature type="transmembrane region" description="Helical" evidence="7">
    <location>
        <begin position="112"/>
        <end position="138"/>
    </location>
</feature>
<dbReference type="OMA" id="LQPMWIM"/>
<feature type="transmembrane region" description="Helical" evidence="7">
    <location>
        <begin position="513"/>
        <end position="530"/>
    </location>
</feature>
<sequence>MSEKHAADNAETGVLAQSGHVADSSQAADEAGGRDKPARSRARLALTMASLCMAVFLVALDITIITTALPAIAEHFDNPSAFTWISSSYMLATAASTLIWGKLSDVFGRKPALLFSNALFFIGSLLAALSVSMTMLIVGRVVQGIGGGGLIALTNICVGDLFSPRSRGAFYGVISGVWAVANSLGPIIGGAFTSKLSWRWCFWINLPFDGLAFGLLVLFLDLKTPKTPFIAGIMSIDWLGALLTIGATLMLLIGLEYGGVTFPWGSATVVCLIVFGLVAFVLFILCEMYLAQNPIMPMRLVNNRSNLAALAACAIHGFVFISASFYIPFFLQATHGYSALKSGVLLLPTSVSLSVVSVGTGLFIKKTGNYTLPMLFGFLFMTLGWGLFIDWTADAGLAKLIVYQIIAGIGIGGNIQAPMIALQAGSSPKDLATATALYGLVRNLATAVSIVVGGVVYQNELVKHSHGNAALSSIANANGEAGAGSSVGIVQSLQGSARYSAEMAISDSLRSAWIMYTVLAATGIISWVFIQSKELSHKHEEVETGLEAEKKRREES</sequence>
<organism evidence="9 10">
    <name type="scientific">Cordyceps confragosa</name>
    <name type="common">Lecanicillium lecanii</name>
    <dbReference type="NCBI Taxonomy" id="2714763"/>
    <lineage>
        <taxon>Eukaryota</taxon>
        <taxon>Fungi</taxon>
        <taxon>Dikarya</taxon>
        <taxon>Ascomycota</taxon>
        <taxon>Pezizomycotina</taxon>
        <taxon>Sordariomycetes</taxon>
        <taxon>Hypocreomycetidae</taxon>
        <taxon>Hypocreales</taxon>
        <taxon>Cordycipitaceae</taxon>
        <taxon>Akanthomyces</taxon>
    </lineage>
</organism>
<keyword evidence="5 7" id="KW-0472">Membrane</keyword>
<dbReference type="PANTHER" id="PTHR23501:SF102">
    <property type="entry name" value="DRUG TRANSPORTER, PUTATIVE (AFU_ORTHOLOGUE AFUA_3G08530)-RELATED"/>
    <property type="match status" value="1"/>
</dbReference>
<dbReference type="GO" id="GO:0022857">
    <property type="term" value="F:transmembrane transporter activity"/>
    <property type="evidence" value="ECO:0007669"/>
    <property type="project" value="InterPro"/>
</dbReference>
<accession>A0A179ISE6</accession>
<evidence type="ECO:0000256" key="3">
    <source>
        <dbReference type="ARBA" id="ARBA00022692"/>
    </source>
</evidence>
<proteinExistence type="inferred from homology"/>
<evidence type="ECO:0000256" key="6">
    <source>
        <dbReference type="SAM" id="MobiDB-lite"/>
    </source>
</evidence>
<dbReference type="Pfam" id="PF07690">
    <property type="entry name" value="MFS_1"/>
    <property type="match status" value="1"/>
</dbReference>
<gene>
    <name evidence="9" type="ORF">LLEC1_02493</name>
</gene>
<feature type="transmembrane region" description="Helical" evidence="7">
    <location>
        <begin position="371"/>
        <end position="389"/>
    </location>
</feature>
<protein>
    <recommendedName>
        <fullName evidence="8">Major facilitator superfamily (MFS) profile domain-containing protein</fullName>
    </recommendedName>
</protein>
<feature type="transmembrane region" description="Helical" evidence="7">
    <location>
        <begin position="44"/>
        <end position="69"/>
    </location>
</feature>
<dbReference type="EMBL" id="LUKN01000214">
    <property type="protein sequence ID" value="OAR04531.1"/>
    <property type="molecule type" value="Genomic_DNA"/>
</dbReference>
<keyword evidence="3 7" id="KW-0812">Transmembrane</keyword>
<evidence type="ECO:0000256" key="2">
    <source>
        <dbReference type="ARBA" id="ARBA00007520"/>
    </source>
</evidence>
<dbReference type="PANTHER" id="PTHR23501">
    <property type="entry name" value="MAJOR FACILITATOR SUPERFAMILY"/>
    <property type="match status" value="1"/>
</dbReference>
<evidence type="ECO:0000256" key="5">
    <source>
        <dbReference type="ARBA" id="ARBA00023136"/>
    </source>
</evidence>
<dbReference type="Proteomes" id="UP000243081">
    <property type="component" value="Unassembled WGS sequence"/>
</dbReference>
<feature type="transmembrane region" description="Helical" evidence="7">
    <location>
        <begin position="81"/>
        <end position="100"/>
    </location>
</feature>
<feature type="transmembrane region" description="Helical" evidence="7">
    <location>
        <begin position="401"/>
        <end position="422"/>
    </location>
</feature>
<dbReference type="InterPro" id="IPR011701">
    <property type="entry name" value="MFS"/>
</dbReference>
<feature type="transmembrane region" description="Helical" evidence="7">
    <location>
        <begin position="434"/>
        <end position="457"/>
    </location>
</feature>
<reference evidence="9 10" key="1">
    <citation type="submission" date="2016-03" db="EMBL/GenBank/DDBJ databases">
        <title>Fine-scale spatial genetic structure of a fungal parasite of coffee scale insects.</title>
        <authorList>
            <person name="Jackson D."/>
            <person name="Zemenick K.A."/>
            <person name="Malloure B."/>
            <person name="Quandt C.A."/>
            <person name="James T.Y."/>
        </authorList>
    </citation>
    <scope>NUCLEOTIDE SEQUENCE [LARGE SCALE GENOMIC DNA]</scope>
    <source>
        <strain evidence="9 10">UM487</strain>
    </source>
</reference>
<comment type="subcellular location">
    <subcellularLocation>
        <location evidence="1">Membrane</location>
        <topology evidence="1">Multi-pass membrane protein</topology>
    </subcellularLocation>
</comment>
<evidence type="ECO:0000259" key="8">
    <source>
        <dbReference type="PROSITE" id="PS50850"/>
    </source>
</evidence>
<feature type="domain" description="Major facilitator superfamily (MFS) profile" evidence="8">
    <location>
        <begin position="47"/>
        <end position="535"/>
    </location>
</feature>
<dbReference type="GO" id="GO:0005886">
    <property type="term" value="C:plasma membrane"/>
    <property type="evidence" value="ECO:0007669"/>
    <property type="project" value="TreeGrafter"/>
</dbReference>
<dbReference type="AlphaFoldDB" id="A0A179ISE6"/>
<feature type="transmembrane region" description="Helical" evidence="7">
    <location>
        <begin position="229"/>
        <end position="255"/>
    </location>
</feature>
<feature type="transmembrane region" description="Helical" evidence="7">
    <location>
        <begin position="307"/>
        <end position="331"/>
    </location>
</feature>
<evidence type="ECO:0000256" key="4">
    <source>
        <dbReference type="ARBA" id="ARBA00022989"/>
    </source>
</evidence>
<evidence type="ECO:0000313" key="9">
    <source>
        <dbReference type="EMBL" id="OAR04531.1"/>
    </source>
</evidence>
<name>A0A179ISE6_CORDF</name>
<feature type="transmembrane region" description="Helical" evidence="7">
    <location>
        <begin position="144"/>
        <end position="162"/>
    </location>
</feature>
<comment type="similarity">
    <text evidence="2">Belongs to the major facilitator superfamily. TCR/Tet family.</text>
</comment>
<feature type="transmembrane region" description="Helical" evidence="7">
    <location>
        <begin position="169"/>
        <end position="190"/>
    </location>
</feature>
<evidence type="ECO:0000256" key="7">
    <source>
        <dbReference type="SAM" id="Phobius"/>
    </source>
</evidence>